<dbReference type="CDD" id="cd02440">
    <property type="entry name" value="AdoMet_MTases"/>
    <property type="match status" value="1"/>
</dbReference>
<feature type="domain" description="Methyltransferase type 11" evidence="1">
    <location>
        <begin position="59"/>
        <end position="153"/>
    </location>
</feature>
<dbReference type="KEGG" id="tem:JW646_19085"/>
<dbReference type="PANTHER" id="PTHR43861">
    <property type="entry name" value="TRANS-ACONITATE 2-METHYLTRANSFERASE-RELATED"/>
    <property type="match status" value="1"/>
</dbReference>
<dbReference type="SUPFAM" id="SSF53335">
    <property type="entry name" value="S-adenosyl-L-methionine-dependent methyltransferases"/>
    <property type="match status" value="1"/>
</dbReference>
<dbReference type="GO" id="GO:0032259">
    <property type="term" value="P:methylation"/>
    <property type="evidence" value="ECO:0007669"/>
    <property type="project" value="UniProtKB-KW"/>
</dbReference>
<dbReference type="Gene3D" id="3.40.50.150">
    <property type="entry name" value="Vaccinia Virus protein VP39"/>
    <property type="match status" value="1"/>
</dbReference>
<dbReference type="RefSeq" id="WP_148556815.1">
    <property type="nucleotide sequence ID" value="NZ_CP081135.1"/>
</dbReference>
<dbReference type="GO" id="GO:0008757">
    <property type="term" value="F:S-adenosylmethionine-dependent methyltransferase activity"/>
    <property type="evidence" value="ECO:0007669"/>
    <property type="project" value="InterPro"/>
</dbReference>
<dbReference type="InterPro" id="IPR029063">
    <property type="entry name" value="SAM-dependent_MTases_sf"/>
</dbReference>
<dbReference type="Pfam" id="PF08241">
    <property type="entry name" value="Methyltransf_11"/>
    <property type="match status" value="1"/>
</dbReference>
<accession>A0AAX2ZFZ7</accession>
<sequence>MLNEKSNVDEIISGLQKYWNYRAPSYSKSNIEELNNFKRDAWLKILLNNAPKKEKLKVLDVGAGPGFFSILMSLAGHEVTAVDVSHKMIENAKQNAKQYDVNINFVQVDGIHLPFEEKTFDFIISRNVLWNLEYPKEALKEWKRLLSDDGHVVYFDANQYLHLFDEKQKKLVEEDIRKMEILFNDKYEVTPEIEHLENIAQKLVLSNKKRPAWDVKALKECGYNLIRVEEDMGRYVWDEKQKVEQKSRPLFMVVAK</sequence>
<gene>
    <name evidence="2" type="ORF">JW646_19085</name>
</gene>
<keyword evidence="3" id="KW-1185">Reference proteome</keyword>
<organism evidence="2 3">
    <name type="scientific">Terrisporobacter hibernicus</name>
    <dbReference type="NCBI Taxonomy" id="2813371"/>
    <lineage>
        <taxon>Bacteria</taxon>
        <taxon>Bacillati</taxon>
        <taxon>Bacillota</taxon>
        <taxon>Clostridia</taxon>
        <taxon>Peptostreptococcales</taxon>
        <taxon>Peptostreptococcaceae</taxon>
        <taxon>Terrisporobacter</taxon>
    </lineage>
</organism>
<dbReference type="AlphaFoldDB" id="A0AAX2ZFZ7"/>
<evidence type="ECO:0000313" key="3">
    <source>
        <dbReference type="Proteomes" id="UP001198983"/>
    </source>
</evidence>
<protein>
    <submittedName>
        <fullName evidence="2">Class I SAM-dependent methyltransferase</fullName>
    </submittedName>
</protein>
<reference evidence="2 3" key="1">
    <citation type="journal article" date="2023" name="Int. J. Syst. Evol. Microbiol.">
        <title>Terrisporobacter hibernicus sp. nov., isolated from bovine faeces in Northern Ireland.</title>
        <authorList>
            <person name="Mitchell M."/>
            <person name="Nguyen S.V."/>
            <person name="Connor M."/>
            <person name="Fairley D.J."/>
            <person name="Donoghue O."/>
            <person name="Marshall H."/>
            <person name="Koolman L."/>
            <person name="McMullan G."/>
            <person name="Schaffer K.E."/>
            <person name="McGrath J.W."/>
            <person name="Fanning S."/>
        </authorList>
    </citation>
    <scope>NUCLEOTIDE SEQUENCE [LARGE SCALE GENOMIC DNA]</scope>
    <source>
        <strain evidence="2 3">MCA3</strain>
    </source>
</reference>
<dbReference type="InterPro" id="IPR013216">
    <property type="entry name" value="Methyltransf_11"/>
</dbReference>
<dbReference type="Proteomes" id="UP001198983">
    <property type="component" value="Chromosome"/>
</dbReference>
<keyword evidence="2" id="KW-0489">Methyltransferase</keyword>
<name>A0AAX2ZFZ7_9FIRM</name>
<proteinExistence type="predicted"/>
<dbReference type="EMBL" id="CP081135">
    <property type="protein sequence ID" value="UEL47695.1"/>
    <property type="molecule type" value="Genomic_DNA"/>
</dbReference>
<evidence type="ECO:0000259" key="1">
    <source>
        <dbReference type="Pfam" id="PF08241"/>
    </source>
</evidence>
<evidence type="ECO:0000313" key="2">
    <source>
        <dbReference type="EMBL" id="UEL47695.1"/>
    </source>
</evidence>
<keyword evidence="2" id="KW-0808">Transferase</keyword>